<comment type="caution">
    <text evidence="1">The sequence shown here is derived from an EMBL/GenBank/DDBJ whole genome shotgun (WGS) entry which is preliminary data.</text>
</comment>
<proteinExistence type="predicted"/>
<dbReference type="AlphaFoldDB" id="X1ENK0"/>
<accession>X1ENK0</accession>
<name>X1ENK0_9ZZZZ</name>
<feature type="non-terminal residue" evidence="1">
    <location>
        <position position="1"/>
    </location>
</feature>
<sequence length="44" mass="4999">INLYNSINNISCLLKLKTHEANSLIFLEVIHLRALNFISLISSD</sequence>
<evidence type="ECO:0000313" key="1">
    <source>
        <dbReference type="EMBL" id="GAH10228.1"/>
    </source>
</evidence>
<dbReference type="EMBL" id="BART01039054">
    <property type="protein sequence ID" value="GAH10228.1"/>
    <property type="molecule type" value="Genomic_DNA"/>
</dbReference>
<reference evidence="1" key="1">
    <citation type="journal article" date="2014" name="Front. Microbiol.">
        <title>High frequency of phylogenetically diverse reductive dehalogenase-homologous genes in deep subseafloor sedimentary metagenomes.</title>
        <authorList>
            <person name="Kawai M."/>
            <person name="Futagami T."/>
            <person name="Toyoda A."/>
            <person name="Takaki Y."/>
            <person name="Nishi S."/>
            <person name="Hori S."/>
            <person name="Arai W."/>
            <person name="Tsubouchi T."/>
            <person name="Morono Y."/>
            <person name="Uchiyama I."/>
            <person name="Ito T."/>
            <person name="Fujiyama A."/>
            <person name="Inagaki F."/>
            <person name="Takami H."/>
        </authorList>
    </citation>
    <scope>NUCLEOTIDE SEQUENCE</scope>
    <source>
        <strain evidence="1">Expedition CK06-06</strain>
    </source>
</reference>
<protein>
    <submittedName>
        <fullName evidence="1">Uncharacterized protein</fullName>
    </submittedName>
</protein>
<organism evidence="1">
    <name type="scientific">marine sediment metagenome</name>
    <dbReference type="NCBI Taxonomy" id="412755"/>
    <lineage>
        <taxon>unclassified sequences</taxon>
        <taxon>metagenomes</taxon>
        <taxon>ecological metagenomes</taxon>
    </lineage>
</organism>
<gene>
    <name evidence="1" type="ORF">S01H4_64415</name>
</gene>